<dbReference type="Pfam" id="PF07859">
    <property type="entry name" value="Abhydrolase_3"/>
    <property type="match status" value="1"/>
</dbReference>
<evidence type="ECO:0000313" key="5">
    <source>
        <dbReference type="Proteomes" id="UP001465976"/>
    </source>
</evidence>
<dbReference type="InterPro" id="IPR013094">
    <property type="entry name" value="AB_hydrolase_3"/>
</dbReference>
<gene>
    <name evidence="4" type="ORF">V5O48_010325</name>
</gene>
<dbReference type="PANTHER" id="PTHR48081:SF8">
    <property type="entry name" value="ALPHA_BETA HYDROLASE FOLD-3 DOMAIN-CONTAINING PROTEIN-RELATED"/>
    <property type="match status" value="1"/>
</dbReference>
<dbReference type="Gene3D" id="3.40.50.1820">
    <property type="entry name" value="alpha/beta hydrolase"/>
    <property type="match status" value="1"/>
</dbReference>
<name>A0ABR3F8L9_9AGAR</name>
<evidence type="ECO:0000313" key="4">
    <source>
        <dbReference type="EMBL" id="KAL0571632.1"/>
    </source>
</evidence>
<keyword evidence="1" id="KW-0378">Hydrolase</keyword>
<organism evidence="4 5">
    <name type="scientific">Marasmius crinis-equi</name>
    <dbReference type="NCBI Taxonomy" id="585013"/>
    <lineage>
        <taxon>Eukaryota</taxon>
        <taxon>Fungi</taxon>
        <taxon>Dikarya</taxon>
        <taxon>Basidiomycota</taxon>
        <taxon>Agaricomycotina</taxon>
        <taxon>Agaricomycetes</taxon>
        <taxon>Agaricomycetidae</taxon>
        <taxon>Agaricales</taxon>
        <taxon>Marasmiineae</taxon>
        <taxon>Marasmiaceae</taxon>
        <taxon>Marasmius</taxon>
    </lineage>
</organism>
<feature type="compositionally biased region" description="Low complexity" evidence="2">
    <location>
        <begin position="75"/>
        <end position="103"/>
    </location>
</feature>
<accession>A0ABR3F8L9</accession>
<dbReference type="InterPro" id="IPR029058">
    <property type="entry name" value="AB_hydrolase_fold"/>
</dbReference>
<dbReference type="InterPro" id="IPR050300">
    <property type="entry name" value="GDXG_lipolytic_enzyme"/>
</dbReference>
<evidence type="ECO:0000256" key="1">
    <source>
        <dbReference type="ARBA" id="ARBA00022801"/>
    </source>
</evidence>
<dbReference type="EMBL" id="JBAHYK010000738">
    <property type="protein sequence ID" value="KAL0571632.1"/>
    <property type="molecule type" value="Genomic_DNA"/>
</dbReference>
<proteinExistence type="predicted"/>
<evidence type="ECO:0000256" key="2">
    <source>
        <dbReference type="SAM" id="MobiDB-lite"/>
    </source>
</evidence>
<sequence>MPRPRWALQMEAVMWRNLMDIGMRMHVMARPPAPGPDLVLRIPATVSPVKGEIEMFFWVPESYKKTYMGTDKGKSPVPSSKSTASSSSSSMSSDNSTSSDASSINTIPGTPAPSGRLYPFVINFHGGGFTIGRATDDARWARSVVAYVDAVVVSVDYRLAPEHPFPTAIEDGVDAALYLVERAEEFGLDKHRMAFSGFSAGGNMSFSVPIRLAEEYRKRAADPNSQHSKEKEGTVATIAAWYPSLDYTQTREERRKTNVRKDKDLPKFFTNLFDASYLHPPGGIDLASPWLSPSIAPDSMIRDLPQNIVLYTCEWDELQAEGEVFYRRLVDKFGKRVAWKKIRGVTHAFDKTPNPVKWDPKIEGLYRDACKQLRRVFYGEEWVGEEVSEEDDEIGKKADVETRIEVVEMPKEGKAEE</sequence>
<comment type="caution">
    <text evidence="4">The sequence shown here is derived from an EMBL/GenBank/DDBJ whole genome shotgun (WGS) entry which is preliminary data.</text>
</comment>
<protein>
    <recommendedName>
        <fullName evidence="3">Alpha/beta hydrolase fold-3 domain-containing protein</fullName>
    </recommendedName>
</protein>
<dbReference type="SUPFAM" id="SSF53474">
    <property type="entry name" value="alpha/beta-Hydrolases"/>
    <property type="match status" value="1"/>
</dbReference>
<keyword evidence="5" id="KW-1185">Reference proteome</keyword>
<evidence type="ECO:0000259" key="3">
    <source>
        <dbReference type="Pfam" id="PF07859"/>
    </source>
</evidence>
<feature type="domain" description="Alpha/beta hydrolase fold-3" evidence="3">
    <location>
        <begin position="121"/>
        <end position="349"/>
    </location>
</feature>
<feature type="region of interest" description="Disordered" evidence="2">
    <location>
        <begin position="69"/>
        <end position="110"/>
    </location>
</feature>
<dbReference type="PANTHER" id="PTHR48081">
    <property type="entry name" value="AB HYDROLASE SUPERFAMILY PROTEIN C4A8.06C"/>
    <property type="match status" value="1"/>
</dbReference>
<dbReference type="Proteomes" id="UP001465976">
    <property type="component" value="Unassembled WGS sequence"/>
</dbReference>
<reference evidence="4 5" key="1">
    <citation type="submission" date="2024-02" db="EMBL/GenBank/DDBJ databases">
        <title>A draft genome for the cacao thread blight pathogen Marasmius crinis-equi.</title>
        <authorList>
            <person name="Cohen S.P."/>
            <person name="Baruah I.K."/>
            <person name="Amoako-Attah I."/>
            <person name="Bukari Y."/>
            <person name="Meinhardt L.W."/>
            <person name="Bailey B.A."/>
        </authorList>
    </citation>
    <scope>NUCLEOTIDE SEQUENCE [LARGE SCALE GENOMIC DNA]</scope>
    <source>
        <strain evidence="4 5">GH-76</strain>
    </source>
</reference>